<evidence type="ECO:0000259" key="1">
    <source>
        <dbReference type="Pfam" id="PF15919"/>
    </source>
</evidence>
<comment type="caution">
    <text evidence="2">The sequence shown here is derived from an EMBL/GenBank/DDBJ whole genome shotgun (WGS) entry which is preliminary data.</text>
</comment>
<dbReference type="RefSeq" id="WP_057864840.1">
    <property type="nucleotide sequence ID" value="NZ_BKAB01000009.1"/>
</dbReference>
<dbReference type="InterPro" id="IPR031807">
    <property type="entry name" value="HicB-like"/>
</dbReference>
<dbReference type="InterPro" id="IPR035069">
    <property type="entry name" value="TTHA1013/TTHA0281-like"/>
</dbReference>
<dbReference type="EMBL" id="BKAB01000009">
    <property type="protein sequence ID" value="GEP23189.1"/>
    <property type="molecule type" value="Genomic_DNA"/>
</dbReference>
<dbReference type="Gene3D" id="3.30.160.250">
    <property type="match status" value="1"/>
</dbReference>
<dbReference type="Proteomes" id="UP000321409">
    <property type="component" value="Unassembled WGS sequence"/>
</dbReference>
<evidence type="ECO:0000313" key="2">
    <source>
        <dbReference type="EMBL" id="GEP23189.1"/>
    </source>
</evidence>
<gene>
    <name evidence="2" type="ORF">LDI01_07820</name>
</gene>
<proteinExistence type="predicted"/>
<organism evidence="2 3">
    <name type="scientific">Lentilactobacillus diolivorans</name>
    <dbReference type="NCBI Taxonomy" id="179838"/>
    <lineage>
        <taxon>Bacteria</taxon>
        <taxon>Bacillati</taxon>
        <taxon>Bacillota</taxon>
        <taxon>Bacilli</taxon>
        <taxon>Lactobacillales</taxon>
        <taxon>Lactobacillaceae</taxon>
        <taxon>Lentilactobacillus</taxon>
    </lineage>
</organism>
<protein>
    <recommendedName>
        <fullName evidence="1">HicB-like antitoxin of toxin-antitoxin system domain-containing protein</fullName>
    </recommendedName>
</protein>
<dbReference type="Pfam" id="PF15919">
    <property type="entry name" value="HicB_lk_antitox"/>
    <property type="match status" value="1"/>
</dbReference>
<accession>A0ABQ0XC09</accession>
<dbReference type="SUPFAM" id="SSF143100">
    <property type="entry name" value="TTHA1013/TTHA0281-like"/>
    <property type="match status" value="1"/>
</dbReference>
<sequence length="76" mass="8644">MNGLKYYMNLSYEVVMNFIEDEGESYYKLTIPLLPGVIAFGATIEEAMADLEGAKEIWLKKCLQDGIRIPEPINEI</sequence>
<name>A0ABQ0XC09_9LACO</name>
<keyword evidence="3" id="KW-1185">Reference proteome</keyword>
<evidence type="ECO:0000313" key="3">
    <source>
        <dbReference type="Proteomes" id="UP000321409"/>
    </source>
</evidence>
<feature type="domain" description="HicB-like antitoxin of toxin-antitoxin system" evidence="1">
    <location>
        <begin position="19"/>
        <end position="72"/>
    </location>
</feature>
<reference evidence="2 3" key="1">
    <citation type="submission" date="2019-07" db="EMBL/GenBank/DDBJ databases">
        <title>Whole genome shotgun sequence of Lactobacillus diolivorans NBRC 107869.</title>
        <authorList>
            <person name="Hosoyama A."/>
            <person name="Uohara A."/>
            <person name="Ohji S."/>
            <person name="Ichikawa N."/>
        </authorList>
    </citation>
    <scope>NUCLEOTIDE SEQUENCE [LARGE SCALE GENOMIC DNA]</scope>
    <source>
        <strain evidence="2 3">NBRC 107869</strain>
    </source>
</reference>